<dbReference type="GO" id="GO:0020037">
    <property type="term" value="F:heme binding"/>
    <property type="evidence" value="ECO:0007669"/>
    <property type="project" value="InterPro"/>
</dbReference>
<proteinExistence type="predicted"/>
<keyword evidence="3" id="KW-0349">Heme</keyword>
<protein>
    <recommendedName>
        <fullName evidence="4">Cytochrome c domain-containing protein</fullName>
    </recommendedName>
</protein>
<dbReference type="PROSITE" id="PS51007">
    <property type="entry name" value="CYTC"/>
    <property type="match status" value="1"/>
</dbReference>
<feature type="domain" description="Cytochrome c" evidence="4">
    <location>
        <begin position="35"/>
        <end position="127"/>
    </location>
</feature>
<dbReference type="InterPro" id="IPR011429">
    <property type="entry name" value="Cyt_c_Planctomycete-type"/>
</dbReference>
<name>A0A517VGY3_9PLAN</name>
<dbReference type="EMBL" id="CP036343">
    <property type="protein sequence ID" value="QDT92274.1"/>
    <property type="molecule type" value="Genomic_DNA"/>
</dbReference>
<dbReference type="InterPro" id="IPR022655">
    <property type="entry name" value="DUF1553"/>
</dbReference>
<dbReference type="Pfam" id="PF07587">
    <property type="entry name" value="PSD1"/>
    <property type="match status" value="1"/>
</dbReference>
<gene>
    <name evidence="5" type="ORF">Pan161_39410</name>
</gene>
<dbReference type="KEGG" id="gax:Pan161_39410"/>
<dbReference type="InterPro" id="IPR009056">
    <property type="entry name" value="Cyt_c-like_dom"/>
</dbReference>
<dbReference type="AlphaFoldDB" id="A0A517VGY3"/>
<keyword evidence="1 3" id="KW-0479">Metal-binding</keyword>
<dbReference type="PANTHER" id="PTHR35889:SF3">
    <property type="entry name" value="F-BOX DOMAIN-CONTAINING PROTEIN"/>
    <property type="match status" value="1"/>
</dbReference>
<evidence type="ECO:0000256" key="1">
    <source>
        <dbReference type="ARBA" id="ARBA00022723"/>
    </source>
</evidence>
<dbReference type="PANTHER" id="PTHR35889">
    <property type="entry name" value="CYCLOINULO-OLIGOSACCHARIDE FRUCTANOTRANSFERASE-RELATED"/>
    <property type="match status" value="1"/>
</dbReference>
<accession>A0A517VGY3</accession>
<sequence length="1040" mass="116992">MRNILIALIIIPGIIITGLLPAAEKKTELPADHARRMQQGLDLFKKEVRPLLVAKCLKCHGGKSVKGDFDLSSRKKLLESGMIDKTSKDSYLLALVEHREEPYMPLKEPKLSAKEIASLTKWIDLGAPFDKPLATSETAEEGAMQVTSDDRKFWSFQPLHQPAVPQVKQNEWAHNDIDQFILAEQQKKGLTPNDEVSKRVYIRRAYFDLIGLPPTPAEIDEFLADQSPDAYDKLIDRLLDSPHYGERWARHWLDIARFAESHGFEHDYDRNYAYHYRDFVIKALNQDMPYDQFVKWQLAGDELEPDNPLALMATGFLGAGVFPTQITANEVERTRYDALDDMLNTTSLAMLGLSVGCARCHDHKFDPIPSNDYYRMLSTFTTTVRTEIELDLDPEKYKKEKADFDRAHAPLVKTLQKYETSSVDPAFEKWLHSGKAATVPLEEWIVPEVIGHTSKGKARFEKLDDGSVLVSGPNINQDNYTFTLRTSVNPIRSIRLEALSHRSLPKQGPGRAVNGNFSLTTFKVKAKSIEDKKAAAKDLKLTNARATHEQNQTTLSAASAIDGQYGSGWAVDLGGIGKDQAITFDLDPPLEQAGETELTISMSFTNNVNHSIGRPRFSVSSTTASAVKTGGGSPEALSQALQLVQEGKPESLSAAQKEILQRQFEQLDSQWVALKEKVEAHLKTEPQPALTKVMICSEGPEIKPVRHHTQGKDFFEETFYLTRGDTDQKGKVANQGFLQVLMRTPKKEESWIEAPPESASTSYRRTSLANWMTDTQQGAGALLARVMANRLWQHHIGTGIVATPNDFGLQGERPTHPELLEYLANQLIKYNWQLKPLHKEIMLSATYRQSTGFDQDNAKRDPENQLYWRRSPQRLEGEVIRDAILYLGDQLDPTMYGPGSLQQDNQRRSIYFKIKRSQLIPMMQLFDAPEALVSIGQRSSTTIAPQALLFMNADFIRKSAGSFAARLLKEHPESLETNIQNAYQIALGRNPTDNETAISLAFIRQHQTSYQAEKKQNATLLALTDFTHALLSTNEFIYPN</sequence>
<evidence type="ECO:0000256" key="2">
    <source>
        <dbReference type="ARBA" id="ARBA00023004"/>
    </source>
</evidence>
<evidence type="ECO:0000256" key="3">
    <source>
        <dbReference type="PROSITE-ProRule" id="PRU00433"/>
    </source>
</evidence>
<dbReference type="RefSeq" id="WP_197995411.1">
    <property type="nucleotide sequence ID" value="NZ_CP036343.1"/>
</dbReference>
<evidence type="ECO:0000259" key="4">
    <source>
        <dbReference type="PROSITE" id="PS51007"/>
    </source>
</evidence>
<organism evidence="5 6">
    <name type="scientific">Gimesia algae</name>
    <dbReference type="NCBI Taxonomy" id="2527971"/>
    <lineage>
        <taxon>Bacteria</taxon>
        <taxon>Pseudomonadati</taxon>
        <taxon>Planctomycetota</taxon>
        <taxon>Planctomycetia</taxon>
        <taxon>Planctomycetales</taxon>
        <taxon>Planctomycetaceae</taxon>
        <taxon>Gimesia</taxon>
    </lineage>
</organism>
<evidence type="ECO:0000313" key="5">
    <source>
        <dbReference type="EMBL" id="QDT92274.1"/>
    </source>
</evidence>
<reference evidence="5 6" key="1">
    <citation type="submission" date="2019-02" db="EMBL/GenBank/DDBJ databases">
        <title>Deep-cultivation of Planctomycetes and their phenomic and genomic characterization uncovers novel biology.</title>
        <authorList>
            <person name="Wiegand S."/>
            <person name="Jogler M."/>
            <person name="Boedeker C."/>
            <person name="Pinto D."/>
            <person name="Vollmers J."/>
            <person name="Rivas-Marin E."/>
            <person name="Kohn T."/>
            <person name="Peeters S.H."/>
            <person name="Heuer A."/>
            <person name="Rast P."/>
            <person name="Oberbeckmann S."/>
            <person name="Bunk B."/>
            <person name="Jeske O."/>
            <person name="Meyerdierks A."/>
            <person name="Storesund J.E."/>
            <person name="Kallscheuer N."/>
            <person name="Luecker S."/>
            <person name="Lage O.M."/>
            <person name="Pohl T."/>
            <person name="Merkel B.J."/>
            <person name="Hornburger P."/>
            <person name="Mueller R.-W."/>
            <person name="Bruemmer F."/>
            <person name="Labrenz M."/>
            <person name="Spormann A.M."/>
            <person name="Op den Camp H."/>
            <person name="Overmann J."/>
            <person name="Amann R."/>
            <person name="Jetten M.S.M."/>
            <person name="Mascher T."/>
            <person name="Medema M.H."/>
            <person name="Devos D.P."/>
            <person name="Kaster A.-K."/>
            <person name="Ovreas L."/>
            <person name="Rohde M."/>
            <person name="Galperin M.Y."/>
            <person name="Jogler C."/>
        </authorList>
    </citation>
    <scope>NUCLEOTIDE SEQUENCE [LARGE SCALE GENOMIC DNA]</scope>
    <source>
        <strain evidence="5 6">Pan161</strain>
    </source>
</reference>
<keyword evidence="2 3" id="KW-0408">Iron</keyword>
<dbReference type="Pfam" id="PF07583">
    <property type="entry name" value="PSCyt2"/>
    <property type="match status" value="1"/>
</dbReference>
<keyword evidence="6" id="KW-1185">Reference proteome</keyword>
<evidence type="ECO:0000313" key="6">
    <source>
        <dbReference type="Proteomes" id="UP000316855"/>
    </source>
</evidence>
<dbReference type="Pfam" id="PF07635">
    <property type="entry name" value="PSCyt1"/>
    <property type="match status" value="1"/>
</dbReference>
<dbReference type="GO" id="GO:0009055">
    <property type="term" value="F:electron transfer activity"/>
    <property type="evidence" value="ECO:0007669"/>
    <property type="project" value="InterPro"/>
</dbReference>
<dbReference type="InterPro" id="IPR011444">
    <property type="entry name" value="DUF1549"/>
</dbReference>
<dbReference type="GO" id="GO:0046872">
    <property type="term" value="F:metal ion binding"/>
    <property type="evidence" value="ECO:0007669"/>
    <property type="project" value="UniProtKB-KW"/>
</dbReference>
<dbReference type="Proteomes" id="UP000316855">
    <property type="component" value="Chromosome"/>
</dbReference>